<dbReference type="InterPro" id="IPR001763">
    <property type="entry name" value="Rhodanese-like_dom"/>
</dbReference>
<name>A0ABX0WCF4_9RHOB</name>
<dbReference type="Gene3D" id="3.40.250.10">
    <property type="entry name" value="Rhodanese-like domain"/>
    <property type="match status" value="1"/>
</dbReference>
<reference evidence="3 4" key="1">
    <citation type="submission" date="2018-05" db="EMBL/GenBank/DDBJ databases">
        <authorList>
            <person name="Zhang Y.-J."/>
        </authorList>
    </citation>
    <scope>NUCLEOTIDE SEQUENCE [LARGE SCALE GENOMIC DNA]</scope>
    <source>
        <strain evidence="3 4">CY04</strain>
    </source>
</reference>
<dbReference type="PANTHER" id="PTHR43031">
    <property type="entry name" value="FAD-DEPENDENT OXIDOREDUCTASE"/>
    <property type="match status" value="1"/>
</dbReference>
<dbReference type="InterPro" id="IPR036873">
    <property type="entry name" value="Rhodanese-like_dom_sf"/>
</dbReference>
<organism evidence="3 4">
    <name type="scientific">Parasedimentitalea denitrificans</name>
    <dbReference type="NCBI Taxonomy" id="2211118"/>
    <lineage>
        <taxon>Bacteria</taxon>
        <taxon>Pseudomonadati</taxon>
        <taxon>Pseudomonadota</taxon>
        <taxon>Alphaproteobacteria</taxon>
        <taxon>Rhodobacterales</taxon>
        <taxon>Paracoccaceae</taxon>
        <taxon>Parasedimentitalea</taxon>
    </lineage>
</organism>
<keyword evidence="1" id="KW-0732">Signal</keyword>
<comment type="caution">
    <text evidence="3">The sequence shown here is derived from an EMBL/GenBank/DDBJ whole genome shotgun (WGS) entry which is preliminary data.</text>
</comment>
<dbReference type="RefSeq" id="WP_167685915.1">
    <property type="nucleotide sequence ID" value="NZ_QHLQ01000035.1"/>
</dbReference>
<dbReference type="EMBL" id="QHLQ01000035">
    <property type="protein sequence ID" value="NIZ63322.1"/>
    <property type="molecule type" value="Genomic_DNA"/>
</dbReference>
<dbReference type="PANTHER" id="PTHR43031:SF1">
    <property type="entry name" value="PYRIDINE NUCLEOTIDE-DISULPHIDE OXIDOREDUCTASE"/>
    <property type="match status" value="1"/>
</dbReference>
<evidence type="ECO:0000313" key="4">
    <source>
        <dbReference type="Proteomes" id="UP001429564"/>
    </source>
</evidence>
<proteinExistence type="predicted"/>
<dbReference type="PROSITE" id="PS50206">
    <property type="entry name" value="RHODANESE_3"/>
    <property type="match status" value="1"/>
</dbReference>
<dbReference type="Pfam" id="PF00581">
    <property type="entry name" value="Rhodanese"/>
    <property type="match status" value="1"/>
</dbReference>
<feature type="domain" description="Rhodanese" evidence="2">
    <location>
        <begin position="42"/>
        <end position="134"/>
    </location>
</feature>
<dbReference type="SUPFAM" id="SSF52821">
    <property type="entry name" value="Rhodanese/Cell cycle control phosphatase"/>
    <property type="match status" value="1"/>
</dbReference>
<dbReference type="SMART" id="SM00450">
    <property type="entry name" value="RHOD"/>
    <property type="match status" value="1"/>
</dbReference>
<sequence length="134" mass="14202">MKIITSLVTASLLVANIAMAETSPASVDGASTVSIEVAADLFADGAQFIDVRKPSDVEDGRIAGAVHLDSKTELTEEALAEHVATTEPVVFYCNGHSCLRSAAAAEMAVSWGYTSVHYLRDGFPEWEAFGLPIE</sequence>
<gene>
    <name evidence="3" type="ORF">DL239_20345</name>
</gene>
<dbReference type="Proteomes" id="UP001429564">
    <property type="component" value="Unassembled WGS sequence"/>
</dbReference>
<keyword evidence="4" id="KW-1185">Reference proteome</keyword>
<feature type="signal peptide" evidence="1">
    <location>
        <begin position="1"/>
        <end position="20"/>
    </location>
</feature>
<protein>
    <submittedName>
        <fullName evidence="3">Rhodanese</fullName>
    </submittedName>
</protein>
<evidence type="ECO:0000313" key="3">
    <source>
        <dbReference type="EMBL" id="NIZ63322.1"/>
    </source>
</evidence>
<accession>A0ABX0WCF4</accession>
<dbReference type="InterPro" id="IPR050229">
    <property type="entry name" value="GlpE_sulfurtransferase"/>
</dbReference>
<evidence type="ECO:0000256" key="1">
    <source>
        <dbReference type="SAM" id="SignalP"/>
    </source>
</evidence>
<feature type="chain" id="PRO_5046482401" evidence="1">
    <location>
        <begin position="21"/>
        <end position="134"/>
    </location>
</feature>
<dbReference type="CDD" id="cd00158">
    <property type="entry name" value="RHOD"/>
    <property type="match status" value="1"/>
</dbReference>
<evidence type="ECO:0000259" key="2">
    <source>
        <dbReference type="PROSITE" id="PS50206"/>
    </source>
</evidence>